<feature type="domain" description="Erythromycin biosynthesis protein CIII-like C-terminal" evidence="4">
    <location>
        <begin position="224"/>
        <end position="361"/>
    </location>
</feature>
<evidence type="ECO:0000256" key="3">
    <source>
        <dbReference type="ARBA" id="ARBA00022679"/>
    </source>
</evidence>
<organism evidence="6 7">
    <name type="scientific">Petropleomorpha daqingensis</name>
    <dbReference type="NCBI Taxonomy" id="2026353"/>
    <lineage>
        <taxon>Bacteria</taxon>
        <taxon>Bacillati</taxon>
        <taxon>Actinomycetota</taxon>
        <taxon>Actinomycetes</taxon>
        <taxon>Geodermatophilales</taxon>
        <taxon>Geodermatophilaceae</taxon>
        <taxon>Petropleomorpha</taxon>
    </lineage>
</organism>
<keyword evidence="2" id="KW-0328">Glycosyltransferase</keyword>
<evidence type="ECO:0000259" key="5">
    <source>
        <dbReference type="Pfam" id="PF21036"/>
    </source>
</evidence>
<comment type="similarity">
    <text evidence="1">Belongs to the glycosyltransferase 28 family.</text>
</comment>
<dbReference type="Gene3D" id="3.40.50.2000">
    <property type="entry name" value="Glycogen Phosphorylase B"/>
    <property type="match status" value="2"/>
</dbReference>
<dbReference type="InterPro" id="IPR002213">
    <property type="entry name" value="UDP_glucos_trans"/>
</dbReference>
<dbReference type="InterPro" id="IPR010610">
    <property type="entry name" value="EryCIII-like_C"/>
</dbReference>
<protein>
    <submittedName>
        <fullName evidence="6">UDP:flavonoid glycosyltransferase YjiC (YdhE family)</fullName>
    </submittedName>
</protein>
<evidence type="ECO:0000256" key="1">
    <source>
        <dbReference type="ARBA" id="ARBA00006962"/>
    </source>
</evidence>
<dbReference type="EMBL" id="JACBZT010000001">
    <property type="protein sequence ID" value="NYJ07493.1"/>
    <property type="molecule type" value="Genomic_DNA"/>
</dbReference>
<dbReference type="CDD" id="cd03784">
    <property type="entry name" value="GT1_Gtf-like"/>
    <property type="match status" value="1"/>
</dbReference>
<dbReference type="GO" id="GO:0017000">
    <property type="term" value="P:antibiotic biosynthetic process"/>
    <property type="evidence" value="ECO:0007669"/>
    <property type="project" value="UniProtKB-ARBA"/>
</dbReference>
<evidence type="ECO:0000313" key="7">
    <source>
        <dbReference type="Proteomes" id="UP000541969"/>
    </source>
</evidence>
<dbReference type="Pfam" id="PF06722">
    <property type="entry name" value="EryCIII-like_C"/>
    <property type="match status" value="1"/>
</dbReference>
<reference evidence="6 7" key="1">
    <citation type="submission" date="2020-07" db="EMBL/GenBank/DDBJ databases">
        <title>Sequencing the genomes of 1000 actinobacteria strains.</title>
        <authorList>
            <person name="Klenk H.-P."/>
        </authorList>
    </citation>
    <scope>NUCLEOTIDE SEQUENCE [LARGE SCALE GENOMIC DNA]</scope>
    <source>
        <strain evidence="6 7">DSM 104001</strain>
    </source>
</reference>
<dbReference type="PANTHER" id="PTHR48050">
    <property type="entry name" value="STEROL 3-BETA-GLUCOSYLTRANSFERASE"/>
    <property type="match status" value="1"/>
</dbReference>
<sequence>MRVLVVAAPLTGHLLPLVPIARALRDAGHEVVVGTAGEALGVCPPDLTTADVAPRLRMMPLFLRFLARHPRLSREAMAGRDEIRTGALLWAPVNHRMAGGLRDLADRFRPDLVLHEPLAGAASGVARYRSIPSVLVDALLVDTPALFAAVLAAYQPGLPAPTEILSSVPPSLVGGARGRPMRFIGFAPDRPFDETYARPGERPRVLVSRSTVDDPFRDRLMSTVADAAGGTDLDVVLVRPDRWVTRRQLPPNVATTGWLPFPQVLPAAAGIVHHGGAGTLLTALAAGVPQLVLRGSGDRRVNADVLAARGAGLAADLSDLSPALLERLVSDAALTAAAREVAAEMAAMPHPTEVVPVLEQLAARVPGR</sequence>
<dbReference type="AlphaFoldDB" id="A0A853CNC4"/>
<dbReference type="RefSeq" id="WP_246323839.1">
    <property type="nucleotide sequence ID" value="NZ_JACBZT010000001.1"/>
</dbReference>
<evidence type="ECO:0000256" key="2">
    <source>
        <dbReference type="ARBA" id="ARBA00022676"/>
    </source>
</evidence>
<evidence type="ECO:0000259" key="4">
    <source>
        <dbReference type="Pfam" id="PF06722"/>
    </source>
</evidence>
<accession>A0A853CNC4</accession>
<dbReference type="Proteomes" id="UP000541969">
    <property type="component" value="Unassembled WGS sequence"/>
</dbReference>
<comment type="caution">
    <text evidence="6">The sequence shown here is derived from an EMBL/GenBank/DDBJ whole genome shotgun (WGS) entry which is preliminary data.</text>
</comment>
<gene>
    <name evidence="6" type="ORF">GGQ55_003771</name>
</gene>
<dbReference type="Pfam" id="PF21036">
    <property type="entry name" value="EryCIII-like_N"/>
    <property type="match status" value="1"/>
</dbReference>
<keyword evidence="3 6" id="KW-0808">Transferase</keyword>
<evidence type="ECO:0000313" key="6">
    <source>
        <dbReference type="EMBL" id="NYJ07493.1"/>
    </source>
</evidence>
<keyword evidence="7" id="KW-1185">Reference proteome</keyword>
<dbReference type="PANTHER" id="PTHR48050:SF13">
    <property type="entry name" value="STEROL 3-BETA-GLUCOSYLTRANSFERASE UGT80A2"/>
    <property type="match status" value="1"/>
</dbReference>
<proteinExistence type="inferred from homology"/>
<dbReference type="SUPFAM" id="SSF53756">
    <property type="entry name" value="UDP-Glycosyltransferase/glycogen phosphorylase"/>
    <property type="match status" value="1"/>
</dbReference>
<dbReference type="GO" id="GO:0016758">
    <property type="term" value="F:hexosyltransferase activity"/>
    <property type="evidence" value="ECO:0007669"/>
    <property type="project" value="UniProtKB-ARBA"/>
</dbReference>
<dbReference type="InterPro" id="IPR048284">
    <property type="entry name" value="EryCIII-like_N"/>
</dbReference>
<dbReference type="GO" id="GO:0008194">
    <property type="term" value="F:UDP-glycosyltransferase activity"/>
    <property type="evidence" value="ECO:0007669"/>
    <property type="project" value="InterPro"/>
</dbReference>
<feature type="domain" description="Erythromycin biosynthesis protein CIII-like N-terminal" evidence="5">
    <location>
        <begin position="23"/>
        <end position="134"/>
    </location>
</feature>
<name>A0A853CNC4_9ACTN</name>
<dbReference type="InterPro" id="IPR050426">
    <property type="entry name" value="Glycosyltransferase_28"/>
</dbReference>